<sequence>MVNNTQPGSPTVHSSPPPPPPDVEMPLVASEGADSAPTAPFDDTLVLPPTGDTPPAPPFDDMLVMLPTLVQSRKGKGTRPRHKKGQEKDAPGKESWVHRTKLAFFERRKAEYLLVAEKSANGDKAAVSAFYTKMARLYALKYGYSMKDNEDLLVDVEDPPDEDANVGVNTKADGDDTRAAFHNTLCARIGDWYRRKYGGLLKTDKAAFAELLTGVMDAAPPRPQRGQLLHCYSRHFYEARVKDRFEERYTSIKRRAQFTGEAIPKAIAVQNAVTKEAWESESPEMQKEVKLLWEAEYQRALKGWEASLTTSPTRTPVELAASLDNAGYYLQPLANAISERFGMVVSVLLCGPIGRNKGVVGMQSVHAGKTLGVAPMKWPEWDKARFKEVETRMVEFGRECFTEEQCRARAVGVEDDSSISRGRGSTGRTDPSGPGTAARPSSLDAGRSGVVHGGAGGGGHSAGAGPSGAVHDGEHVTGGSDHGAGDGEHGAGGGEQGVGGGEQGAGGGEQGAGGGEQGAGGGDRGAGGGDSGGERGDHDEDEDPAARAIERRIEALWARTDRAEWTGELSRAHAAFARGKDWGIEWARCVAGFFDFESAHGYSENKAQIPVAKRPRAMEEWLARGRQWDRFGQIGMMPMGDQKSEGSWVEGWWSYWVSLQPAERVYMGGTLSQPNNADWEDLAMLNGKNGLLQVMALLLWWGDYVGDGADVFQFNDWTRAVQDVTWVLRQLETSGCITGERVGVKRKRARAKAAEESAPAAKVVRRSTRNEKRDEGPQTRARAPAASAQNKVNSRKTAAGTSKKRGSRRG</sequence>
<dbReference type="Proteomes" id="UP001215598">
    <property type="component" value="Unassembled WGS sequence"/>
</dbReference>
<evidence type="ECO:0000313" key="2">
    <source>
        <dbReference type="EMBL" id="KAJ7711353.1"/>
    </source>
</evidence>
<feature type="compositionally biased region" description="Basic and acidic residues" evidence="1">
    <location>
        <begin position="532"/>
        <end position="544"/>
    </location>
</feature>
<feature type="compositionally biased region" description="Basic and acidic residues" evidence="1">
    <location>
        <begin position="768"/>
        <end position="777"/>
    </location>
</feature>
<feature type="region of interest" description="Disordered" evidence="1">
    <location>
        <begin position="1"/>
        <end position="93"/>
    </location>
</feature>
<dbReference type="GO" id="GO:0030048">
    <property type="term" value="P:actin filament-based movement"/>
    <property type="evidence" value="ECO:0007669"/>
    <property type="project" value="TreeGrafter"/>
</dbReference>
<dbReference type="GO" id="GO:0005884">
    <property type="term" value="C:actin filament"/>
    <property type="evidence" value="ECO:0007669"/>
    <property type="project" value="TreeGrafter"/>
</dbReference>
<feature type="region of interest" description="Disordered" evidence="1">
    <location>
        <begin position="753"/>
        <end position="810"/>
    </location>
</feature>
<protein>
    <submittedName>
        <fullName evidence="2">Uncharacterized protein</fullName>
    </submittedName>
</protein>
<proteinExistence type="predicted"/>
<feature type="compositionally biased region" description="Polar residues" evidence="1">
    <location>
        <begin position="787"/>
        <end position="800"/>
    </location>
</feature>
<feature type="compositionally biased region" description="Gly residues" evidence="1">
    <location>
        <begin position="451"/>
        <end position="466"/>
    </location>
</feature>
<gene>
    <name evidence="2" type="ORF">B0H16DRAFT_1817005</name>
</gene>
<feature type="region of interest" description="Disordered" evidence="1">
    <location>
        <begin position="411"/>
        <end position="544"/>
    </location>
</feature>
<reference evidence="2" key="1">
    <citation type="submission" date="2023-03" db="EMBL/GenBank/DDBJ databases">
        <title>Massive genome expansion in bonnet fungi (Mycena s.s.) driven by repeated elements and novel gene families across ecological guilds.</title>
        <authorList>
            <consortium name="Lawrence Berkeley National Laboratory"/>
            <person name="Harder C.B."/>
            <person name="Miyauchi S."/>
            <person name="Viragh M."/>
            <person name="Kuo A."/>
            <person name="Thoen E."/>
            <person name="Andreopoulos B."/>
            <person name="Lu D."/>
            <person name="Skrede I."/>
            <person name="Drula E."/>
            <person name="Henrissat B."/>
            <person name="Morin E."/>
            <person name="Kohler A."/>
            <person name="Barry K."/>
            <person name="LaButti K."/>
            <person name="Morin E."/>
            <person name="Salamov A."/>
            <person name="Lipzen A."/>
            <person name="Mereny Z."/>
            <person name="Hegedus B."/>
            <person name="Baldrian P."/>
            <person name="Stursova M."/>
            <person name="Weitz H."/>
            <person name="Taylor A."/>
            <person name="Grigoriev I.V."/>
            <person name="Nagy L.G."/>
            <person name="Martin F."/>
            <person name="Kauserud H."/>
        </authorList>
    </citation>
    <scope>NUCLEOTIDE SEQUENCE</scope>
    <source>
        <strain evidence="2">CBHHK182m</strain>
    </source>
</reference>
<evidence type="ECO:0000313" key="3">
    <source>
        <dbReference type="Proteomes" id="UP001215598"/>
    </source>
</evidence>
<dbReference type="InterPro" id="IPR053099">
    <property type="entry name" value="WAS/WASL-interacting_domain"/>
</dbReference>
<name>A0AAD7H3B1_9AGAR</name>
<feature type="compositionally biased region" description="Low complexity" evidence="1">
    <location>
        <begin position="419"/>
        <end position="433"/>
    </location>
</feature>
<feature type="compositionally biased region" description="Gly residues" evidence="1">
    <location>
        <begin position="490"/>
        <end position="531"/>
    </location>
</feature>
<organism evidence="2 3">
    <name type="scientific">Mycena metata</name>
    <dbReference type="NCBI Taxonomy" id="1033252"/>
    <lineage>
        <taxon>Eukaryota</taxon>
        <taxon>Fungi</taxon>
        <taxon>Dikarya</taxon>
        <taxon>Basidiomycota</taxon>
        <taxon>Agaricomycotina</taxon>
        <taxon>Agaricomycetes</taxon>
        <taxon>Agaricomycetidae</taxon>
        <taxon>Agaricales</taxon>
        <taxon>Marasmiineae</taxon>
        <taxon>Mycenaceae</taxon>
        <taxon>Mycena</taxon>
    </lineage>
</organism>
<dbReference type="AlphaFoldDB" id="A0AAD7H3B1"/>
<comment type="caution">
    <text evidence="2">The sequence shown here is derived from an EMBL/GenBank/DDBJ whole genome shotgun (WGS) entry which is preliminary data.</text>
</comment>
<accession>A0AAD7H3B1</accession>
<feature type="compositionally biased region" description="Basic residues" evidence="1">
    <location>
        <begin position="73"/>
        <end position="85"/>
    </location>
</feature>
<dbReference type="EMBL" id="JARKIB010000398">
    <property type="protein sequence ID" value="KAJ7711353.1"/>
    <property type="molecule type" value="Genomic_DNA"/>
</dbReference>
<dbReference type="PANTHER" id="PTHR48226:SF1">
    <property type="entry name" value="WAS_WASL-INTERACTING PROTEIN FAMILY MEMBER 1"/>
    <property type="match status" value="1"/>
</dbReference>
<keyword evidence="3" id="KW-1185">Reference proteome</keyword>
<dbReference type="PANTHER" id="PTHR48226">
    <property type="entry name" value="OS06G0326200 PROTEIN"/>
    <property type="match status" value="1"/>
</dbReference>
<evidence type="ECO:0000256" key="1">
    <source>
        <dbReference type="SAM" id="MobiDB-lite"/>
    </source>
</evidence>